<gene>
    <name evidence="1" type="ORF">MM415B03781_0005</name>
</gene>
<protein>
    <submittedName>
        <fullName evidence="1">Uncharacterized protein</fullName>
    </submittedName>
</protein>
<proteinExistence type="predicted"/>
<accession>A0A6M3LJL9</accession>
<dbReference type="AlphaFoldDB" id="A0A6M3LJL9"/>
<organism evidence="1">
    <name type="scientific">viral metagenome</name>
    <dbReference type="NCBI Taxonomy" id="1070528"/>
    <lineage>
        <taxon>unclassified sequences</taxon>
        <taxon>metagenomes</taxon>
        <taxon>organismal metagenomes</taxon>
    </lineage>
</organism>
<sequence>MALRRLSLTRGDSDNFGVTFKQSDGTLYNIKNWTVFFTLKTDYDLPDSAASLQKIITTFDDTTSGTSGSANIPIVPSDTGSLEEREYDYDIKVCVAPGGENYTVDKGKLDLEYNVTKSTGTAGTA</sequence>
<dbReference type="EMBL" id="MT143253">
    <property type="protein sequence ID" value="QJA94693.1"/>
    <property type="molecule type" value="Genomic_DNA"/>
</dbReference>
<evidence type="ECO:0000313" key="1">
    <source>
        <dbReference type="EMBL" id="QJA94693.1"/>
    </source>
</evidence>
<name>A0A6M3LJL9_9ZZZZ</name>
<reference evidence="1" key="1">
    <citation type="submission" date="2020-03" db="EMBL/GenBank/DDBJ databases">
        <title>The deep terrestrial virosphere.</title>
        <authorList>
            <person name="Holmfeldt K."/>
            <person name="Nilsson E."/>
            <person name="Simone D."/>
            <person name="Lopez-Fernandez M."/>
            <person name="Wu X."/>
            <person name="de Brujin I."/>
            <person name="Lundin D."/>
            <person name="Andersson A."/>
            <person name="Bertilsson S."/>
            <person name="Dopson M."/>
        </authorList>
    </citation>
    <scope>NUCLEOTIDE SEQUENCE</scope>
    <source>
        <strain evidence="1">MM415B03781</strain>
    </source>
</reference>